<evidence type="ECO:0000256" key="4">
    <source>
        <dbReference type="ARBA" id="ARBA00012239"/>
    </source>
</evidence>
<dbReference type="GO" id="GO:0031071">
    <property type="term" value="F:cysteine desulfurase activity"/>
    <property type="evidence" value="ECO:0007669"/>
    <property type="project" value="UniProtKB-EC"/>
</dbReference>
<evidence type="ECO:0000256" key="3">
    <source>
        <dbReference type="ARBA" id="ARBA00010447"/>
    </source>
</evidence>
<evidence type="ECO:0000256" key="6">
    <source>
        <dbReference type="ARBA" id="ARBA00022679"/>
    </source>
</evidence>
<dbReference type="Proteomes" id="UP000196708">
    <property type="component" value="Chromosome 1"/>
</dbReference>
<reference evidence="10 11" key="1">
    <citation type="submission" date="2016-12" db="EMBL/GenBank/DDBJ databases">
        <authorList>
            <person name="Song W.-J."/>
            <person name="Kurnit D.M."/>
        </authorList>
    </citation>
    <scope>NUCLEOTIDE SEQUENCE [LARGE SCALE GENOMIC DNA]</scope>
    <source>
        <strain evidence="10 11">ATCC 43942</strain>
    </source>
</reference>
<dbReference type="InterPro" id="IPR015422">
    <property type="entry name" value="PyrdxlP-dep_Trfase_small"/>
</dbReference>
<dbReference type="EC" id="2.8.1.7" evidence="4"/>
<dbReference type="PANTHER" id="PTHR43586:SF8">
    <property type="entry name" value="CYSTEINE DESULFURASE 1, CHLOROPLASTIC"/>
    <property type="match status" value="1"/>
</dbReference>
<evidence type="ECO:0000313" key="10">
    <source>
        <dbReference type="EMBL" id="ASA55136.1"/>
    </source>
</evidence>
<dbReference type="RefSeq" id="WP_088133487.1">
    <property type="nucleotide sequence ID" value="NZ_CP018835.1"/>
</dbReference>
<dbReference type="PIRSF" id="PIRSF005572">
    <property type="entry name" value="NifS"/>
    <property type="match status" value="1"/>
</dbReference>
<name>A0A1Z2SD79_VIBGA</name>
<gene>
    <name evidence="10" type="ORF">BSQ33_04960</name>
</gene>
<evidence type="ECO:0000313" key="11">
    <source>
        <dbReference type="Proteomes" id="UP000196708"/>
    </source>
</evidence>
<dbReference type="GO" id="GO:0006534">
    <property type="term" value="P:cysteine metabolic process"/>
    <property type="evidence" value="ECO:0007669"/>
    <property type="project" value="InterPro"/>
</dbReference>
<dbReference type="InterPro" id="IPR016454">
    <property type="entry name" value="Cysteine_dSase"/>
</dbReference>
<dbReference type="InterPro" id="IPR022471">
    <property type="entry name" value="Cys_desulphurase_CdsA"/>
</dbReference>
<dbReference type="GO" id="GO:0030170">
    <property type="term" value="F:pyridoxal phosphate binding"/>
    <property type="evidence" value="ECO:0007669"/>
    <property type="project" value="InterPro"/>
</dbReference>
<dbReference type="NCBIfam" id="TIGR01979">
    <property type="entry name" value="sufS"/>
    <property type="match status" value="1"/>
</dbReference>
<evidence type="ECO:0000256" key="8">
    <source>
        <dbReference type="ARBA" id="ARBA00050776"/>
    </source>
</evidence>
<keyword evidence="7" id="KW-0663">Pyridoxal phosphate</keyword>
<comment type="cofactor">
    <cofactor evidence="1">
        <name>pyridoxal 5'-phosphate</name>
        <dbReference type="ChEBI" id="CHEBI:597326"/>
    </cofactor>
</comment>
<dbReference type="PANTHER" id="PTHR43586">
    <property type="entry name" value="CYSTEINE DESULFURASE"/>
    <property type="match status" value="1"/>
</dbReference>
<keyword evidence="6" id="KW-0808">Transferase</keyword>
<sequence>MTLDISSVRQQFPSLNDAAYVYLDSAATTQKPQCVIERLSHYYQSQNANVHRGSHHLTAEATQAFEQARSLVADFIGAASEQEIIWTRGATESLNLIAQSWGRANLSAGDEILVSETEHHANIVPWQLVAEQTGARVVKIPMTAQGEFGWEAYTQLLNAKTKLVAVAHMTNVTGTRLPLEAIIPLAHQTGAVVVVDGAQGIVHESVNMIEMDADFYVFSGHKLYAPTGIGVLYGKQHLLDAMPPWQGGGKMVERVSFEQTTFTGLPGKFEAGTPNIAGAITLAEAMRWYQSFATEEREQHLHQLQHSAYQGLSQYEAVRVIGYQPNASILSFIVEGVHHQDVATLLDQQGIIVRAGHHCAHPCMDAFGIQGTIRLSFGIYNTMADVQKFIAALDKSLSFF</sequence>
<comment type="function">
    <text evidence="2">Catalyzes the removal of elemental sulfur and selenium atoms from L-cysteine, L-cystine, L-selenocysteine, and L-selenocystine to produce L-alanine.</text>
</comment>
<dbReference type="KEGG" id="vga:BSQ33_04960"/>
<comment type="catalytic activity">
    <reaction evidence="8">
        <text>(sulfur carrier)-H + L-cysteine = (sulfur carrier)-SH + L-alanine</text>
        <dbReference type="Rhea" id="RHEA:43892"/>
        <dbReference type="Rhea" id="RHEA-COMP:14737"/>
        <dbReference type="Rhea" id="RHEA-COMP:14739"/>
        <dbReference type="ChEBI" id="CHEBI:29917"/>
        <dbReference type="ChEBI" id="CHEBI:35235"/>
        <dbReference type="ChEBI" id="CHEBI:57972"/>
        <dbReference type="ChEBI" id="CHEBI:64428"/>
        <dbReference type="EC" id="2.8.1.7"/>
    </reaction>
</comment>
<dbReference type="Pfam" id="PF00266">
    <property type="entry name" value="Aminotran_5"/>
    <property type="match status" value="1"/>
</dbReference>
<comment type="similarity">
    <text evidence="3">Belongs to the class-V pyridoxal-phosphate-dependent aminotransferase family. Csd subfamily.</text>
</comment>
<dbReference type="GO" id="GO:0016226">
    <property type="term" value="P:iron-sulfur cluster assembly"/>
    <property type="evidence" value="ECO:0007669"/>
    <property type="project" value="InterPro"/>
</dbReference>
<dbReference type="Gene3D" id="3.90.1150.10">
    <property type="entry name" value="Aspartate Aminotransferase, domain 1"/>
    <property type="match status" value="1"/>
</dbReference>
<dbReference type="SUPFAM" id="SSF53383">
    <property type="entry name" value="PLP-dependent transferases"/>
    <property type="match status" value="1"/>
</dbReference>
<dbReference type="OrthoDB" id="9808002at2"/>
<dbReference type="AlphaFoldDB" id="A0A1Z2SD79"/>
<dbReference type="NCBIfam" id="TIGR03392">
    <property type="entry name" value="FeS_syn_CsdA"/>
    <property type="match status" value="1"/>
</dbReference>
<protein>
    <recommendedName>
        <fullName evidence="5">Probable cysteine desulfurase</fullName>
        <ecNumber evidence="4">2.8.1.7</ecNumber>
    </recommendedName>
</protein>
<evidence type="ECO:0000256" key="7">
    <source>
        <dbReference type="ARBA" id="ARBA00022898"/>
    </source>
</evidence>
<evidence type="ECO:0000256" key="2">
    <source>
        <dbReference type="ARBA" id="ARBA00002824"/>
    </source>
</evidence>
<dbReference type="CDD" id="cd06453">
    <property type="entry name" value="SufS_like"/>
    <property type="match status" value="1"/>
</dbReference>
<evidence type="ECO:0000259" key="9">
    <source>
        <dbReference type="Pfam" id="PF00266"/>
    </source>
</evidence>
<evidence type="ECO:0000256" key="5">
    <source>
        <dbReference type="ARBA" id="ARBA00021850"/>
    </source>
</evidence>
<evidence type="ECO:0000256" key="1">
    <source>
        <dbReference type="ARBA" id="ARBA00001933"/>
    </source>
</evidence>
<dbReference type="InterPro" id="IPR015421">
    <property type="entry name" value="PyrdxlP-dep_Trfase_major"/>
</dbReference>
<feature type="domain" description="Aminotransferase class V" evidence="9">
    <location>
        <begin position="21"/>
        <end position="389"/>
    </location>
</feature>
<organism evidence="10 11">
    <name type="scientific">Vibrio gazogenes</name>
    <dbReference type="NCBI Taxonomy" id="687"/>
    <lineage>
        <taxon>Bacteria</taxon>
        <taxon>Pseudomonadati</taxon>
        <taxon>Pseudomonadota</taxon>
        <taxon>Gammaproteobacteria</taxon>
        <taxon>Vibrionales</taxon>
        <taxon>Vibrionaceae</taxon>
        <taxon>Vibrio</taxon>
    </lineage>
</organism>
<proteinExistence type="inferred from homology"/>
<dbReference type="Gene3D" id="3.40.640.10">
    <property type="entry name" value="Type I PLP-dependent aspartate aminotransferase-like (Major domain)"/>
    <property type="match status" value="1"/>
</dbReference>
<dbReference type="InterPro" id="IPR000192">
    <property type="entry name" value="Aminotrans_V_dom"/>
</dbReference>
<dbReference type="InterPro" id="IPR010970">
    <property type="entry name" value="Cys_dSase_SufS"/>
</dbReference>
<accession>A0A1Z2SD79</accession>
<dbReference type="InterPro" id="IPR015424">
    <property type="entry name" value="PyrdxlP-dep_Trfase"/>
</dbReference>
<dbReference type="EMBL" id="CP018835">
    <property type="protein sequence ID" value="ASA55136.1"/>
    <property type="molecule type" value="Genomic_DNA"/>
</dbReference>